<dbReference type="KEGG" id="cyc:PCC7424_0462"/>
<feature type="modified residue" description="4-aspartylphosphate" evidence="1">
    <location>
        <position position="57"/>
    </location>
</feature>
<dbReference type="InterPro" id="IPR022552">
    <property type="entry name" value="UPF_Ycf55"/>
</dbReference>
<dbReference type="STRING" id="65393.PCC7424_0462"/>
<dbReference type="Pfam" id="PF12452">
    <property type="entry name" value="DUF3685"/>
    <property type="match status" value="1"/>
</dbReference>
<proteinExistence type="predicted"/>
<dbReference type="InterPro" id="IPR001789">
    <property type="entry name" value="Sig_transdc_resp-reg_receiver"/>
</dbReference>
<dbReference type="PANTHER" id="PTHR45566">
    <property type="entry name" value="HTH-TYPE TRANSCRIPTIONAL REGULATOR YHJB-RELATED"/>
    <property type="match status" value="1"/>
</dbReference>
<gene>
    <name evidence="3" type="ordered locus">PCC7424_0462</name>
</gene>
<dbReference type="AlphaFoldDB" id="B7KDA8"/>
<name>B7KDA8_GLOC7</name>
<organism evidence="3 4">
    <name type="scientific">Gloeothece citriformis (strain PCC 7424)</name>
    <name type="common">Cyanothece sp. (strain PCC 7424)</name>
    <dbReference type="NCBI Taxonomy" id="65393"/>
    <lineage>
        <taxon>Bacteria</taxon>
        <taxon>Bacillati</taxon>
        <taxon>Cyanobacteriota</taxon>
        <taxon>Cyanophyceae</taxon>
        <taxon>Oscillatoriophycideae</taxon>
        <taxon>Chroococcales</taxon>
        <taxon>Aphanothecaceae</taxon>
        <taxon>Gloeothece</taxon>
        <taxon>Gloeothece citriformis</taxon>
    </lineage>
</organism>
<dbReference type="SUPFAM" id="SSF52172">
    <property type="entry name" value="CheY-like"/>
    <property type="match status" value="1"/>
</dbReference>
<evidence type="ECO:0000313" key="3">
    <source>
        <dbReference type="EMBL" id="ACK68928.1"/>
    </source>
</evidence>
<dbReference type="PROSITE" id="PS50110">
    <property type="entry name" value="RESPONSE_REGULATORY"/>
    <property type="match status" value="1"/>
</dbReference>
<dbReference type="PANTHER" id="PTHR45566:SF1">
    <property type="entry name" value="HTH-TYPE TRANSCRIPTIONAL REGULATOR YHJB-RELATED"/>
    <property type="match status" value="1"/>
</dbReference>
<protein>
    <submittedName>
        <fullName evidence="3">Response regulator receiver protein</fullName>
    </submittedName>
</protein>
<dbReference type="InterPro" id="IPR016837">
    <property type="entry name" value="Uncharacterised_Ycf55_cyanobac"/>
</dbReference>
<keyword evidence="1" id="KW-0597">Phosphoprotein</keyword>
<keyword evidence="4" id="KW-1185">Reference proteome</keyword>
<evidence type="ECO:0000259" key="2">
    <source>
        <dbReference type="PROSITE" id="PS50110"/>
    </source>
</evidence>
<dbReference type="CDD" id="cd17535">
    <property type="entry name" value="REC_NarL-like"/>
    <property type="match status" value="1"/>
</dbReference>
<accession>B7KDA8</accession>
<dbReference type="GO" id="GO:0000160">
    <property type="term" value="P:phosphorelay signal transduction system"/>
    <property type="evidence" value="ECO:0007669"/>
    <property type="project" value="InterPro"/>
</dbReference>
<dbReference type="Gene3D" id="3.40.50.2300">
    <property type="match status" value="1"/>
</dbReference>
<dbReference type="InterPro" id="IPR051015">
    <property type="entry name" value="EvgA-like"/>
</dbReference>
<dbReference type="PIRSF" id="PIRSF026434">
    <property type="entry name" value="RR_ycf55_prd"/>
    <property type="match status" value="1"/>
</dbReference>
<dbReference type="OrthoDB" id="458149at2"/>
<dbReference type="Pfam" id="PF00072">
    <property type="entry name" value="Response_reg"/>
    <property type="match status" value="1"/>
</dbReference>
<feature type="domain" description="Response regulatory" evidence="2">
    <location>
        <begin position="7"/>
        <end position="119"/>
    </location>
</feature>
<evidence type="ECO:0000313" key="4">
    <source>
        <dbReference type="Proteomes" id="UP000002384"/>
    </source>
</evidence>
<dbReference type="eggNOG" id="COG2197">
    <property type="taxonomic scope" value="Bacteria"/>
</dbReference>
<dbReference type="SMART" id="SM00448">
    <property type="entry name" value="REC"/>
    <property type="match status" value="1"/>
</dbReference>
<dbReference type="RefSeq" id="WP_012597875.1">
    <property type="nucleotide sequence ID" value="NC_011729.1"/>
</dbReference>
<dbReference type="HOGENOM" id="CLU_035485_0_0_3"/>
<dbReference type="Proteomes" id="UP000002384">
    <property type="component" value="Chromosome"/>
</dbReference>
<dbReference type="InterPro" id="IPR058245">
    <property type="entry name" value="NreC/VraR/RcsB-like_REC"/>
</dbReference>
<sequence>MSDRQITLIVIDDDSIFRLGLTTALSEIEDLQILDQGDTEQGFKQLREQIPDILLLDPGQKGWQLAQQIKRLYPRLKLCLVSQSLSPKALLKAKKAGIEGYYPKGKTLDELVKILRHIASGATHWQYLSTIAYFRYQKYNLGQKWYIRLGQSGINQIEESLNLVNRQLNKPELSQLDWLFWTGRRRELLVSRWIVGKLIPVETVLLPNEASSLNLSENRAVENPIVPGSPLSNLAIVSSSSALTPSHLLEETLTKIQLGLENASNIPLEIDILQPQKRQELLYLIYREIRKILTELPLLELTPIQLEERLSLIIIEIWEESTRLFIEIYYPNKERLLNGLMDEILELEKLSVQVNILDKIPFVYELFSYLLFEKTLLVDHVEYRANSPEAIARAEILLDNFIIQIANAVMAVVLNNFSENPAIKQLLYESQMISSREIAQFRNKLSWKYRQEKYWEDPKNIFESQYRLLYFKGLKIKPIIIPYSRAIELNQLSGIPWAVTLLLEFRDALAPGVRAIVAVVGQGVIYVLTSILGRGIGLIGKGILQGIGNSWQETRYKKNSQQSK</sequence>
<dbReference type="EMBL" id="CP001291">
    <property type="protein sequence ID" value="ACK68928.1"/>
    <property type="molecule type" value="Genomic_DNA"/>
</dbReference>
<dbReference type="InterPro" id="IPR011006">
    <property type="entry name" value="CheY-like_superfamily"/>
</dbReference>
<reference evidence="4" key="1">
    <citation type="journal article" date="2011" name="MBio">
        <title>Novel metabolic attributes of the genus Cyanothece, comprising a group of unicellular nitrogen-fixing Cyanobacteria.</title>
        <authorList>
            <person name="Bandyopadhyay A."/>
            <person name="Elvitigala T."/>
            <person name="Welsh E."/>
            <person name="Stockel J."/>
            <person name="Liberton M."/>
            <person name="Min H."/>
            <person name="Sherman L.A."/>
            <person name="Pakrasi H.B."/>
        </authorList>
    </citation>
    <scope>NUCLEOTIDE SEQUENCE [LARGE SCALE GENOMIC DNA]</scope>
    <source>
        <strain evidence="4">PCC 7424</strain>
    </source>
</reference>
<evidence type="ECO:0000256" key="1">
    <source>
        <dbReference type="PROSITE-ProRule" id="PRU00169"/>
    </source>
</evidence>